<keyword evidence="3" id="KW-1185">Reference proteome</keyword>
<gene>
    <name evidence="2" type="ORF">K227x_13040</name>
</gene>
<dbReference type="EMBL" id="CP036525">
    <property type="protein sequence ID" value="QDT02925.1"/>
    <property type="molecule type" value="Genomic_DNA"/>
</dbReference>
<feature type="region of interest" description="Disordered" evidence="1">
    <location>
        <begin position="48"/>
        <end position="88"/>
    </location>
</feature>
<dbReference type="KEGG" id="rlc:K227x_13040"/>
<name>A0A517N723_9BACT</name>
<reference evidence="2 3" key="1">
    <citation type="submission" date="2019-02" db="EMBL/GenBank/DDBJ databases">
        <title>Deep-cultivation of Planctomycetes and their phenomic and genomic characterization uncovers novel biology.</title>
        <authorList>
            <person name="Wiegand S."/>
            <person name="Jogler M."/>
            <person name="Boedeker C."/>
            <person name="Pinto D."/>
            <person name="Vollmers J."/>
            <person name="Rivas-Marin E."/>
            <person name="Kohn T."/>
            <person name="Peeters S.H."/>
            <person name="Heuer A."/>
            <person name="Rast P."/>
            <person name="Oberbeckmann S."/>
            <person name="Bunk B."/>
            <person name="Jeske O."/>
            <person name="Meyerdierks A."/>
            <person name="Storesund J.E."/>
            <person name="Kallscheuer N."/>
            <person name="Luecker S."/>
            <person name="Lage O.M."/>
            <person name="Pohl T."/>
            <person name="Merkel B.J."/>
            <person name="Hornburger P."/>
            <person name="Mueller R.-W."/>
            <person name="Bruemmer F."/>
            <person name="Labrenz M."/>
            <person name="Spormann A.M."/>
            <person name="Op den Camp H."/>
            <person name="Overmann J."/>
            <person name="Amann R."/>
            <person name="Jetten M.S.M."/>
            <person name="Mascher T."/>
            <person name="Medema M.H."/>
            <person name="Devos D.P."/>
            <person name="Kaster A.-K."/>
            <person name="Ovreas L."/>
            <person name="Rohde M."/>
            <person name="Galperin M.Y."/>
            <person name="Jogler C."/>
        </authorList>
    </citation>
    <scope>NUCLEOTIDE SEQUENCE [LARGE SCALE GENOMIC DNA]</scope>
    <source>
        <strain evidence="2 3">K22_7</strain>
    </source>
</reference>
<proteinExistence type="predicted"/>
<organism evidence="2 3">
    <name type="scientific">Rubripirellula lacrimiformis</name>
    <dbReference type="NCBI Taxonomy" id="1930273"/>
    <lineage>
        <taxon>Bacteria</taxon>
        <taxon>Pseudomonadati</taxon>
        <taxon>Planctomycetota</taxon>
        <taxon>Planctomycetia</taxon>
        <taxon>Pirellulales</taxon>
        <taxon>Pirellulaceae</taxon>
        <taxon>Rubripirellula</taxon>
    </lineage>
</organism>
<accession>A0A517N723</accession>
<evidence type="ECO:0008006" key="4">
    <source>
        <dbReference type="Google" id="ProtNLM"/>
    </source>
</evidence>
<dbReference type="PROSITE" id="PS51257">
    <property type="entry name" value="PROKAR_LIPOPROTEIN"/>
    <property type="match status" value="1"/>
</dbReference>
<evidence type="ECO:0000256" key="1">
    <source>
        <dbReference type="SAM" id="MobiDB-lite"/>
    </source>
</evidence>
<evidence type="ECO:0000313" key="3">
    <source>
        <dbReference type="Proteomes" id="UP000318538"/>
    </source>
</evidence>
<dbReference type="AlphaFoldDB" id="A0A517N723"/>
<dbReference type="Proteomes" id="UP000318538">
    <property type="component" value="Chromosome"/>
</dbReference>
<dbReference type="OrthoDB" id="280528at2"/>
<dbReference type="RefSeq" id="WP_145168714.1">
    <property type="nucleotide sequence ID" value="NZ_CP036525.1"/>
</dbReference>
<protein>
    <recommendedName>
        <fullName evidence="4">Membrane or secreted protein</fullName>
    </recommendedName>
</protein>
<sequence length="88" mass="9414">MTNDRTSFPLGLVWAILLVGLVSGCRGGWLPPAGTMNQQQANAIAHDPFPQQAVGPSDLGARPPDYQQPLPAPVSNRLVPDSMPWLGR</sequence>
<evidence type="ECO:0000313" key="2">
    <source>
        <dbReference type="EMBL" id="QDT02925.1"/>
    </source>
</evidence>